<dbReference type="OrthoDB" id="9797989at2"/>
<dbReference type="GO" id="GO:0016747">
    <property type="term" value="F:acyltransferase activity, transferring groups other than amino-acyl groups"/>
    <property type="evidence" value="ECO:0007669"/>
    <property type="project" value="InterPro"/>
</dbReference>
<protein>
    <submittedName>
        <fullName evidence="2">N-acetyltransferase GCN5</fullName>
    </submittedName>
</protein>
<gene>
    <name evidence="2" type="ORF">Y717_27270</name>
</gene>
<evidence type="ECO:0000313" key="3">
    <source>
        <dbReference type="Proteomes" id="UP000245992"/>
    </source>
</evidence>
<dbReference type="Pfam" id="PF13302">
    <property type="entry name" value="Acetyltransf_3"/>
    <property type="match status" value="1"/>
</dbReference>
<dbReference type="InterPro" id="IPR000182">
    <property type="entry name" value="GNAT_dom"/>
</dbReference>
<dbReference type="EMBL" id="AZSP01000289">
    <property type="protein sequence ID" value="PVE06845.1"/>
    <property type="molecule type" value="Genomic_DNA"/>
</dbReference>
<dbReference type="AlphaFoldDB" id="A0A2T7SVH2"/>
<dbReference type="PROSITE" id="PS51186">
    <property type="entry name" value="GNAT"/>
    <property type="match status" value="1"/>
</dbReference>
<dbReference type="Gene3D" id="3.40.630.30">
    <property type="match status" value="1"/>
</dbReference>
<evidence type="ECO:0000313" key="2">
    <source>
        <dbReference type="EMBL" id="PVE06845.1"/>
    </source>
</evidence>
<feature type="domain" description="N-acetyltransferase" evidence="1">
    <location>
        <begin position="32"/>
        <end position="177"/>
    </location>
</feature>
<accession>A0A2T7SVH2</accession>
<dbReference type="SUPFAM" id="SSF55729">
    <property type="entry name" value="Acyl-CoA N-acyltransferases (Nat)"/>
    <property type="match status" value="1"/>
</dbReference>
<evidence type="ECO:0000259" key="1">
    <source>
        <dbReference type="PROSITE" id="PS51186"/>
    </source>
</evidence>
<proteinExistence type="predicted"/>
<name>A0A2T7SVH2_9ACTN</name>
<organism evidence="2 3">
    <name type="scientific">Streptomyces scopuliridis RB72</name>
    <dbReference type="NCBI Taxonomy" id="1440053"/>
    <lineage>
        <taxon>Bacteria</taxon>
        <taxon>Bacillati</taxon>
        <taxon>Actinomycetota</taxon>
        <taxon>Actinomycetes</taxon>
        <taxon>Kitasatosporales</taxon>
        <taxon>Streptomycetaceae</taxon>
        <taxon>Streptomyces</taxon>
    </lineage>
</organism>
<dbReference type="PANTHER" id="PTHR39173">
    <property type="entry name" value="ACETYLTRANSFERASE"/>
    <property type="match status" value="1"/>
</dbReference>
<reference evidence="2 3" key="1">
    <citation type="submission" date="2013-12" db="EMBL/GenBank/DDBJ databases">
        <title>Annotated genome of Streptomyces scopuliridis.</title>
        <authorList>
            <person name="Olson J.B."/>
        </authorList>
    </citation>
    <scope>NUCLEOTIDE SEQUENCE [LARGE SCALE GENOMIC DNA]</scope>
    <source>
        <strain evidence="2 3">RB72</strain>
    </source>
</reference>
<comment type="caution">
    <text evidence="2">The sequence shown here is derived from an EMBL/GenBank/DDBJ whole genome shotgun (WGS) entry which is preliminary data.</text>
</comment>
<keyword evidence="3" id="KW-1185">Reference proteome</keyword>
<dbReference type="Proteomes" id="UP000245992">
    <property type="component" value="Unassembled WGS sequence"/>
</dbReference>
<keyword evidence="2" id="KW-0808">Transferase</keyword>
<sequence>MPQFIAPDTRIHVSFLDAMKEFTEEGAGERSLLLHEMEEFGGTWHRPEVFAAYVARLNAEPLEETPRIEGWVPNTTLWYVEGETFLGRLAIRHRLNPFLRELGGHIGYAVRPTARRQGHATAMLTASLPVARAIGLESVLVTCDTTNLPSRKVIEAAGGVLEDQRGGKLRYWIRTDG</sequence>
<dbReference type="STRING" id="1440053.GCA_000718095_03299"/>
<dbReference type="RefSeq" id="WP_030352368.1">
    <property type="nucleotide sequence ID" value="NZ_AZSP01000289.1"/>
</dbReference>
<dbReference type="InterPro" id="IPR016181">
    <property type="entry name" value="Acyl_CoA_acyltransferase"/>
</dbReference>
<dbReference type="PANTHER" id="PTHR39173:SF1">
    <property type="entry name" value="ACETYLTRANSFERASE"/>
    <property type="match status" value="1"/>
</dbReference>